<dbReference type="RefSeq" id="WP_089911961.1">
    <property type="nucleotide sequence ID" value="NZ_FOFV01000002.1"/>
</dbReference>
<dbReference type="STRING" id="65499.SAMN04488000_102533"/>
<dbReference type="Proteomes" id="UP000199503">
    <property type="component" value="Unassembled WGS sequence"/>
</dbReference>
<proteinExistence type="predicted"/>
<gene>
    <name evidence="1" type="ORF">SAMN04488000_102533</name>
</gene>
<dbReference type="AlphaFoldDB" id="A0A1H9F4Q6"/>
<dbReference type="OrthoDB" id="3618500at2"/>
<name>A0A1H9F4Q6_9PSEU</name>
<evidence type="ECO:0000313" key="2">
    <source>
        <dbReference type="Proteomes" id="UP000199503"/>
    </source>
</evidence>
<dbReference type="EMBL" id="FOFV01000002">
    <property type="protein sequence ID" value="SEQ32867.1"/>
    <property type="molecule type" value="Genomic_DNA"/>
</dbReference>
<accession>A0A1H9F4Q6</accession>
<organism evidence="1 2">
    <name type="scientific">Lentzea albida</name>
    <dbReference type="NCBI Taxonomy" id="65499"/>
    <lineage>
        <taxon>Bacteria</taxon>
        <taxon>Bacillati</taxon>
        <taxon>Actinomycetota</taxon>
        <taxon>Actinomycetes</taxon>
        <taxon>Pseudonocardiales</taxon>
        <taxon>Pseudonocardiaceae</taxon>
        <taxon>Lentzea</taxon>
    </lineage>
</organism>
<protein>
    <submittedName>
        <fullName evidence="1">Uncharacterized protein</fullName>
    </submittedName>
</protein>
<sequence length="332" mass="38249">MSSQYFVVRAEESQRCPVAVVRVSPDGTEEAFTRSLAWGPSDLLARHGGEPTVFEISADDVEQLVVDLVVDVRAERYEVPYGQGTNIYAWFAHRSDVFDLDKACVLVRDFGNGTRERFLPTGTWSAVWSDANVPESDYFKRSLWGNPRSPVRVPISAAESDRLVAQGLAWPPTSFVVPGDERRLRRMAREHVDGGLEVFTDDLCWEPFEWDGEREYAGRYSMIAYLETVERGRPVTSGGDHDYSVLFEDFEQADDLLLARNLVRLPDGDPERAQEWQPFEGWRDNFRVRDRNDERTWFDAELRITKAQADEYVRLRTEWSTLRVRVWGRLGN</sequence>
<reference evidence="2" key="1">
    <citation type="submission" date="2016-10" db="EMBL/GenBank/DDBJ databases">
        <authorList>
            <person name="Varghese N."/>
            <person name="Submissions S."/>
        </authorList>
    </citation>
    <scope>NUCLEOTIDE SEQUENCE [LARGE SCALE GENOMIC DNA]</scope>
    <source>
        <strain evidence="2">DSM 44437</strain>
    </source>
</reference>
<keyword evidence="2" id="KW-1185">Reference proteome</keyword>
<evidence type="ECO:0000313" key="1">
    <source>
        <dbReference type="EMBL" id="SEQ32867.1"/>
    </source>
</evidence>